<accession>A0ABW3HMV6</accession>
<dbReference type="RefSeq" id="WP_377562664.1">
    <property type="nucleotide sequence ID" value="NZ_JBHTJZ010000005.1"/>
</dbReference>
<evidence type="ECO:0000313" key="2">
    <source>
        <dbReference type="Proteomes" id="UP001596989"/>
    </source>
</evidence>
<evidence type="ECO:0008006" key="3">
    <source>
        <dbReference type="Google" id="ProtNLM"/>
    </source>
</evidence>
<dbReference type="EMBL" id="JBHTJZ010000005">
    <property type="protein sequence ID" value="MFD0958858.1"/>
    <property type="molecule type" value="Genomic_DNA"/>
</dbReference>
<name>A0ABW3HMV6_9BACL</name>
<keyword evidence="2" id="KW-1185">Reference proteome</keyword>
<evidence type="ECO:0000313" key="1">
    <source>
        <dbReference type="EMBL" id="MFD0958858.1"/>
    </source>
</evidence>
<comment type="caution">
    <text evidence="1">The sequence shown here is derived from an EMBL/GenBank/DDBJ whole genome shotgun (WGS) entry which is preliminary data.</text>
</comment>
<gene>
    <name evidence="1" type="ORF">ACFQ2I_05580</name>
</gene>
<sequence>MNKKRWLVLITACLLTLAVWGVFYYRSVQMPNWTESQEVRQAVTETAGLVRIESLTKHIWDEVTWVAQGSDASGQPVIVFLQNGEVVFRTEEGNTMTKEDMLQLFDREHADAKLVAIQPGWFRDQPAWEMQYKQQGSNGFFYHFYSLRNGEELNHFFIATH</sequence>
<proteinExistence type="predicted"/>
<organism evidence="1 2">
    <name type="scientific">Paenibacillus chungangensis</name>
    <dbReference type="NCBI Taxonomy" id="696535"/>
    <lineage>
        <taxon>Bacteria</taxon>
        <taxon>Bacillati</taxon>
        <taxon>Bacillota</taxon>
        <taxon>Bacilli</taxon>
        <taxon>Bacillales</taxon>
        <taxon>Paenibacillaceae</taxon>
        <taxon>Paenibacillus</taxon>
    </lineage>
</organism>
<dbReference type="Proteomes" id="UP001596989">
    <property type="component" value="Unassembled WGS sequence"/>
</dbReference>
<dbReference type="InterPro" id="IPR046350">
    <property type="entry name" value="Cystatin_sf"/>
</dbReference>
<protein>
    <recommendedName>
        <fullName evidence="3">DUF5590 domain-containing protein</fullName>
    </recommendedName>
</protein>
<reference evidence="2" key="1">
    <citation type="journal article" date="2019" name="Int. J. Syst. Evol. Microbiol.">
        <title>The Global Catalogue of Microorganisms (GCM) 10K type strain sequencing project: providing services to taxonomists for standard genome sequencing and annotation.</title>
        <authorList>
            <consortium name="The Broad Institute Genomics Platform"/>
            <consortium name="The Broad Institute Genome Sequencing Center for Infectious Disease"/>
            <person name="Wu L."/>
            <person name="Ma J."/>
        </authorList>
    </citation>
    <scope>NUCLEOTIDE SEQUENCE [LARGE SCALE GENOMIC DNA]</scope>
    <source>
        <strain evidence="2">CCUG 59129</strain>
    </source>
</reference>
<dbReference type="Gene3D" id="3.10.450.40">
    <property type="match status" value="2"/>
</dbReference>
<dbReference type="SUPFAM" id="SSF54403">
    <property type="entry name" value="Cystatin/monellin"/>
    <property type="match status" value="1"/>
</dbReference>